<organism evidence="2 3">
    <name type="scientific">Klenkia taihuensis</name>
    <dbReference type="NCBI Taxonomy" id="1225127"/>
    <lineage>
        <taxon>Bacteria</taxon>
        <taxon>Bacillati</taxon>
        <taxon>Actinomycetota</taxon>
        <taxon>Actinomycetes</taxon>
        <taxon>Geodermatophilales</taxon>
        <taxon>Geodermatophilaceae</taxon>
        <taxon>Klenkia</taxon>
    </lineage>
</organism>
<dbReference type="SUPFAM" id="SSF75011">
    <property type="entry name" value="3-carboxy-cis,cis-mucoante lactonizing enzyme"/>
    <property type="match status" value="1"/>
</dbReference>
<dbReference type="PROSITE" id="PS51318">
    <property type="entry name" value="TAT"/>
    <property type="match status" value="1"/>
</dbReference>
<name>A0A1I1R0E0_9ACTN</name>
<dbReference type="InterPro" id="IPR006311">
    <property type="entry name" value="TAT_signal"/>
</dbReference>
<accession>A0A1I1R0E0</accession>
<dbReference type="STRING" id="1225127.SAMN05661030_2940"/>
<dbReference type="EMBL" id="FOMD01000003">
    <property type="protein sequence ID" value="SFD25013.1"/>
    <property type="molecule type" value="Genomic_DNA"/>
</dbReference>
<protein>
    <submittedName>
        <fullName evidence="2">Uncharacterized protein</fullName>
    </submittedName>
</protein>
<dbReference type="Gene3D" id="2.130.10.10">
    <property type="entry name" value="YVTN repeat-like/Quinoprotein amine dehydrogenase"/>
    <property type="match status" value="1"/>
</dbReference>
<evidence type="ECO:0000313" key="2">
    <source>
        <dbReference type="EMBL" id="SFD25013.1"/>
    </source>
</evidence>
<evidence type="ECO:0000313" key="3">
    <source>
        <dbReference type="Proteomes" id="UP000199022"/>
    </source>
</evidence>
<sequence>MTPPRRASLRPVAGALLLAAAATGLSWGQAPPASAAPSCQQAHLLVNTGTTSGQEQLLRYDPTGRLRASVPAQRPYGDVAVLPDGTLFGVDLDTGADTLYRVDLGTGAETASVPITGPPGLTYDALSGAPDGDLLLGAHQDDRVLEVDPATGATTLFATLPPGYGSAGDFLTLADGDVLAVAEGGGGNALVRIHPGGATTLIGTVPESYGAMQSGGQVYLAGSDGTVRRVDALPTTAGTAPLPTTDVVSTGTDLYGATSVGDAGLCADLVTDLAVSPADGAVVDAGGTAT</sequence>
<dbReference type="Proteomes" id="UP000199022">
    <property type="component" value="Unassembled WGS sequence"/>
</dbReference>
<reference evidence="3" key="1">
    <citation type="submission" date="2016-10" db="EMBL/GenBank/DDBJ databases">
        <authorList>
            <person name="Varghese N."/>
            <person name="Submissions S."/>
        </authorList>
    </citation>
    <scope>NUCLEOTIDE SEQUENCE [LARGE SCALE GENOMIC DNA]</scope>
    <source>
        <strain evidence="3">DSM 45962</strain>
    </source>
</reference>
<proteinExistence type="predicted"/>
<dbReference type="OrthoDB" id="5035198at2"/>
<keyword evidence="1" id="KW-0732">Signal</keyword>
<dbReference type="AlphaFoldDB" id="A0A1I1R0E0"/>
<dbReference type="InterPro" id="IPR015943">
    <property type="entry name" value="WD40/YVTN_repeat-like_dom_sf"/>
</dbReference>
<feature type="signal peptide" evidence="1">
    <location>
        <begin position="1"/>
        <end position="35"/>
    </location>
</feature>
<gene>
    <name evidence="2" type="ORF">SAMN05661030_2940</name>
</gene>
<feature type="chain" id="PRO_5011681162" evidence="1">
    <location>
        <begin position="36"/>
        <end position="290"/>
    </location>
</feature>
<evidence type="ECO:0000256" key="1">
    <source>
        <dbReference type="SAM" id="SignalP"/>
    </source>
</evidence>
<keyword evidence="3" id="KW-1185">Reference proteome</keyword>
<dbReference type="RefSeq" id="WP_091560344.1">
    <property type="nucleotide sequence ID" value="NZ_BNAC01000001.1"/>
</dbReference>